<name>A0A4U1BTS9_9GAMM</name>
<keyword evidence="1" id="KW-0472">Membrane</keyword>
<protein>
    <submittedName>
        <fullName evidence="2">Uncharacterized protein</fullName>
    </submittedName>
</protein>
<dbReference type="Proteomes" id="UP000305675">
    <property type="component" value="Unassembled WGS sequence"/>
</dbReference>
<evidence type="ECO:0000256" key="1">
    <source>
        <dbReference type="SAM" id="Phobius"/>
    </source>
</evidence>
<evidence type="ECO:0000313" key="3">
    <source>
        <dbReference type="Proteomes" id="UP000305675"/>
    </source>
</evidence>
<dbReference type="AlphaFoldDB" id="A0A4U1BTS9"/>
<dbReference type="OrthoDB" id="9946892at2"/>
<proteinExistence type="predicted"/>
<keyword evidence="1" id="KW-1133">Transmembrane helix</keyword>
<dbReference type="EMBL" id="SWCJ01000001">
    <property type="protein sequence ID" value="TKB58602.1"/>
    <property type="molecule type" value="Genomic_DNA"/>
</dbReference>
<accession>A0A4U1BTS9</accession>
<sequence>MLSILTYVLTSAAVFAVAIELMCRMQAALIKHPRTKAKLYLCFGIPLVICLALGLWVLNLHDKIVELGFSESVQFLLLAAAAGTVIGTMFITSDRRYSQLDKKISSWVYQEH</sequence>
<feature type="transmembrane region" description="Helical" evidence="1">
    <location>
        <begin position="6"/>
        <end position="27"/>
    </location>
</feature>
<gene>
    <name evidence="2" type="ORF">FCL42_02310</name>
</gene>
<organism evidence="2 3">
    <name type="scientific">Ferrimonas aestuarii</name>
    <dbReference type="NCBI Taxonomy" id="2569539"/>
    <lineage>
        <taxon>Bacteria</taxon>
        <taxon>Pseudomonadati</taxon>
        <taxon>Pseudomonadota</taxon>
        <taxon>Gammaproteobacteria</taxon>
        <taxon>Alteromonadales</taxon>
        <taxon>Ferrimonadaceae</taxon>
        <taxon>Ferrimonas</taxon>
    </lineage>
</organism>
<evidence type="ECO:0000313" key="2">
    <source>
        <dbReference type="EMBL" id="TKB58602.1"/>
    </source>
</evidence>
<feature type="transmembrane region" description="Helical" evidence="1">
    <location>
        <begin position="39"/>
        <end position="58"/>
    </location>
</feature>
<keyword evidence="1" id="KW-0812">Transmembrane</keyword>
<dbReference type="RefSeq" id="WP_136861750.1">
    <property type="nucleotide sequence ID" value="NZ_SWCJ01000001.1"/>
</dbReference>
<keyword evidence="3" id="KW-1185">Reference proteome</keyword>
<comment type="caution">
    <text evidence="2">The sequence shown here is derived from an EMBL/GenBank/DDBJ whole genome shotgun (WGS) entry which is preliminary data.</text>
</comment>
<feature type="transmembrane region" description="Helical" evidence="1">
    <location>
        <begin position="73"/>
        <end position="93"/>
    </location>
</feature>
<reference evidence="2 3" key="1">
    <citation type="submission" date="2019-04" db="EMBL/GenBank/DDBJ databases">
        <authorList>
            <person name="Hwang J.C."/>
        </authorList>
    </citation>
    <scope>NUCLEOTIDE SEQUENCE [LARGE SCALE GENOMIC DNA]</scope>
    <source>
        <strain evidence="2 3">IMCC35002</strain>
    </source>
</reference>